<dbReference type="HOGENOM" id="CLU_026434_6_2_7"/>
<evidence type="ECO:0000313" key="7">
    <source>
        <dbReference type="EMBL" id="ABK17024.1"/>
    </source>
</evidence>
<feature type="domain" description="DUF7884" evidence="6">
    <location>
        <begin position="19"/>
        <end position="80"/>
    </location>
</feature>
<evidence type="ECO:0000256" key="3">
    <source>
        <dbReference type="ARBA" id="ARBA00022679"/>
    </source>
</evidence>
<dbReference type="Proteomes" id="UP000001784">
    <property type="component" value="Chromosome"/>
</dbReference>
<dbReference type="InterPro" id="IPR003333">
    <property type="entry name" value="CMAS"/>
</dbReference>
<dbReference type="EC" id="2.1.1.79" evidence="7"/>
<dbReference type="SUPFAM" id="SSF53335">
    <property type="entry name" value="S-adenosyl-L-methionine-dependent methyltransferases"/>
    <property type="match status" value="1"/>
</dbReference>
<accession>A0LHX2</accession>
<evidence type="ECO:0000313" key="8">
    <source>
        <dbReference type="Proteomes" id="UP000001784"/>
    </source>
</evidence>
<dbReference type="FunCoup" id="A0LHX2">
    <property type="interactions" value="300"/>
</dbReference>
<dbReference type="STRING" id="335543.Sfum_1333"/>
<dbReference type="RefSeq" id="WP_011698195.1">
    <property type="nucleotide sequence ID" value="NC_008554.1"/>
</dbReference>
<evidence type="ECO:0000259" key="6">
    <source>
        <dbReference type="Pfam" id="PF25371"/>
    </source>
</evidence>
<dbReference type="PIRSF" id="PIRSF003085">
    <property type="entry name" value="CMAS"/>
    <property type="match status" value="1"/>
</dbReference>
<comment type="similarity">
    <text evidence="1">Belongs to the CFA/CMAS family.</text>
</comment>
<proteinExistence type="inferred from homology"/>
<evidence type="ECO:0000256" key="1">
    <source>
        <dbReference type="ARBA" id="ARBA00010815"/>
    </source>
</evidence>
<dbReference type="KEGG" id="sfu:Sfum_1333"/>
<protein>
    <submittedName>
        <fullName evidence="7">Cyclopropane-fatty-acyl-phospholipid synthase</fullName>
        <ecNumber evidence="7">2.1.1.79</ecNumber>
    </submittedName>
</protein>
<dbReference type="GO" id="GO:0032259">
    <property type="term" value="P:methylation"/>
    <property type="evidence" value="ECO:0007669"/>
    <property type="project" value="UniProtKB-KW"/>
</dbReference>
<dbReference type="PANTHER" id="PTHR43667:SF1">
    <property type="entry name" value="CYCLOPROPANE-FATTY-ACYL-PHOSPHOLIPID SYNTHASE"/>
    <property type="match status" value="1"/>
</dbReference>
<dbReference type="AlphaFoldDB" id="A0LHX2"/>
<reference evidence="7 8" key="1">
    <citation type="submission" date="2006-10" db="EMBL/GenBank/DDBJ databases">
        <title>Complete sequence of Syntrophobacter fumaroxidans MPOB.</title>
        <authorList>
            <consortium name="US DOE Joint Genome Institute"/>
            <person name="Copeland A."/>
            <person name="Lucas S."/>
            <person name="Lapidus A."/>
            <person name="Barry K."/>
            <person name="Detter J.C."/>
            <person name="Glavina del Rio T."/>
            <person name="Hammon N."/>
            <person name="Israni S."/>
            <person name="Pitluck S."/>
            <person name="Goltsman E.G."/>
            <person name="Martinez M."/>
            <person name="Schmutz J."/>
            <person name="Larimer F."/>
            <person name="Land M."/>
            <person name="Hauser L."/>
            <person name="Kyrpides N."/>
            <person name="Kim E."/>
            <person name="Boone D.R."/>
            <person name="Brockman F."/>
            <person name="Culley D."/>
            <person name="Ferry J."/>
            <person name="Gunsalus R."/>
            <person name="McInerney M.J."/>
            <person name="Morrison M."/>
            <person name="Plugge C."/>
            <person name="Rohlin L."/>
            <person name="Scholten J."/>
            <person name="Sieber J."/>
            <person name="Stams A.J.M."/>
            <person name="Worm P."/>
            <person name="Henstra A.M."/>
            <person name="Richardson P."/>
        </authorList>
    </citation>
    <scope>NUCLEOTIDE SEQUENCE [LARGE SCALE GENOMIC DNA]</scope>
    <source>
        <strain evidence="8">DSM 10017 / MPOB</strain>
    </source>
</reference>
<keyword evidence="4" id="KW-0949">S-adenosyl-L-methionine</keyword>
<keyword evidence="5" id="KW-0443">Lipid metabolism</keyword>
<dbReference type="InParanoid" id="A0LHX2"/>
<evidence type="ECO:0000256" key="2">
    <source>
        <dbReference type="ARBA" id="ARBA00022603"/>
    </source>
</evidence>
<dbReference type="Pfam" id="PF02353">
    <property type="entry name" value="CMAS"/>
    <property type="match status" value="1"/>
</dbReference>
<dbReference type="InterPro" id="IPR029063">
    <property type="entry name" value="SAM-dependent_MTases_sf"/>
</dbReference>
<dbReference type="Gene3D" id="3.40.50.150">
    <property type="entry name" value="Vaccinia Virus protein VP39"/>
    <property type="match status" value="1"/>
</dbReference>
<dbReference type="PANTHER" id="PTHR43667">
    <property type="entry name" value="CYCLOPROPANE-FATTY-ACYL-PHOSPHOLIPID SYNTHASE"/>
    <property type="match status" value="1"/>
</dbReference>
<dbReference type="GO" id="GO:0008825">
    <property type="term" value="F:cyclopropane-fatty-acyl-phospholipid synthase activity"/>
    <property type="evidence" value="ECO:0007669"/>
    <property type="project" value="UniProtKB-EC"/>
</dbReference>
<keyword evidence="2 7" id="KW-0489">Methyltransferase</keyword>
<dbReference type="Pfam" id="PF25371">
    <property type="entry name" value="DUF7884"/>
    <property type="match status" value="1"/>
</dbReference>
<dbReference type="EMBL" id="CP000478">
    <property type="protein sequence ID" value="ABK17024.1"/>
    <property type="molecule type" value="Genomic_DNA"/>
</dbReference>
<evidence type="ECO:0000256" key="4">
    <source>
        <dbReference type="ARBA" id="ARBA00022691"/>
    </source>
</evidence>
<keyword evidence="3 7" id="KW-0808">Transferase</keyword>
<dbReference type="InterPro" id="IPR057206">
    <property type="entry name" value="DUF7884"/>
</dbReference>
<dbReference type="CDD" id="cd02440">
    <property type="entry name" value="AdoMet_MTases"/>
    <property type="match status" value="1"/>
</dbReference>
<evidence type="ECO:0000256" key="5">
    <source>
        <dbReference type="ARBA" id="ARBA00023098"/>
    </source>
</evidence>
<name>A0LHX2_SYNFM</name>
<gene>
    <name evidence="7" type="ordered locus">Sfum_1333</name>
</gene>
<keyword evidence="8" id="KW-1185">Reference proteome</keyword>
<sequence length="398" mass="46087">MKAILKTLAETLHRADPSVDFAFRFWDGDEVRFGKHPRFTLHFRSEASGRSLMAQRFFGFGEAYTSGEIEVEGDLRELLRLGLNINFDNLVPGFLDTIRGIRAYLKTRGTPGGAKKNIAHHYDRGDEFYRLYLDETLTYSCAYFKDLAEPLEQAQLNKYDHIARKLMLKPGERLLDIGCGWGGMLIHAARNYGITGVGNTLSENQCRYATRKLKELGLDRQVSVVLKDYRSLKGEFDKFVSIGMFEHVGREYIPAFMKKVASLLRKGGLGLLHTIGFERVLKGKSWHETYIFPGNYIPRIDEVLHQMGRVGFSTIDVENLRLHYAYTLDRWIENYERNEEKIRRMFGDAFARMWKLYLYSSSAGFKYGDNRVFQFLFSNGLNNDLPITREFVYSDDDR</sequence>
<organism evidence="7 8">
    <name type="scientific">Syntrophobacter fumaroxidans (strain DSM 10017 / MPOB)</name>
    <dbReference type="NCBI Taxonomy" id="335543"/>
    <lineage>
        <taxon>Bacteria</taxon>
        <taxon>Pseudomonadati</taxon>
        <taxon>Thermodesulfobacteriota</taxon>
        <taxon>Syntrophobacteria</taxon>
        <taxon>Syntrophobacterales</taxon>
        <taxon>Syntrophobacteraceae</taxon>
        <taxon>Syntrophobacter</taxon>
    </lineage>
</organism>
<dbReference type="GO" id="GO:0008610">
    <property type="term" value="P:lipid biosynthetic process"/>
    <property type="evidence" value="ECO:0007669"/>
    <property type="project" value="InterPro"/>
</dbReference>
<dbReference type="eggNOG" id="COG2230">
    <property type="taxonomic scope" value="Bacteria"/>
</dbReference>
<dbReference type="InterPro" id="IPR050723">
    <property type="entry name" value="CFA/CMAS"/>
</dbReference>